<feature type="domain" description="DUF6199" evidence="2">
    <location>
        <begin position="329"/>
        <end position="392"/>
    </location>
</feature>
<gene>
    <name evidence="3" type="ORF">NDI56_09595</name>
</gene>
<protein>
    <recommendedName>
        <fullName evidence="2">DUF6199 domain-containing protein</fullName>
    </recommendedName>
</protein>
<dbReference type="InterPro" id="IPR045679">
    <property type="entry name" value="DUF6199"/>
</dbReference>
<organism evidence="3 4">
    <name type="scientific">Haloarcula saliterrae</name>
    <dbReference type="NCBI Taxonomy" id="2950534"/>
    <lineage>
        <taxon>Archaea</taxon>
        <taxon>Methanobacteriati</taxon>
        <taxon>Methanobacteriota</taxon>
        <taxon>Stenosarchaea group</taxon>
        <taxon>Halobacteria</taxon>
        <taxon>Halobacteriales</taxon>
        <taxon>Haloarculaceae</taxon>
        <taxon>Haloarcula</taxon>
    </lineage>
</organism>
<dbReference type="RefSeq" id="WP_310919261.1">
    <property type="nucleotide sequence ID" value="NZ_JAMQON010000002.1"/>
</dbReference>
<comment type="caution">
    <text evidence="3">The sequence shown here is derived from an EMBL/GenBank/DDBJ whole genome shotgun (WGS) entry which is preliminary data.</text>
</comment>
<evidence type="ECO:0000256" key="1">
    <source>
        <dbReference type="SAM" id="MobiDB-lite"/>
    </source>
</evidence>
<keyword evidence="4" id="KW-1185">Reference proteome</keyword>
<dbReference type="Proteomes" id="UP001259659">
    <property type="component" value="Unassembled WGS sequence"/>
</dbReference>
<feature type="region of interest" description="Disordered" evidence="1">
    <location>
        <begin position="50"/>
        <end position="98"/>
    </location>
</feature>
<dbReference type="EMBL" id="JAMQON010000002">
    <property type="protein sequence ID" value="MDS0259644.1"/>
    <property type="molecule type" value="Genomic_DNA"/>
</dbReference>
<accession>A0ABU2FBL7</accession>
<name>A0ABU2FBL7_9EURY</name>
<feature type="compositionally biased region" description="Low complexity" evidence="1">
    <location>
        <begin position="61"/>
        <end position="70"/>
    </location>
</feature>
<evidence type="ECO:0000259" key="2">
    <source>
        <dbReference type="Pfam" id="PF19701"/>
    </source>
</evidence>
<feature type="region of interest" description="Disordered" evidence="1">
    <location>
        <begin position="273"/>
        <end position="322"/>
    </location>
</feature>
<evidence type="ECO:0000313" key="4">
    <source>
        <dbReference type="Proteomes" id="UP001259659"/>
    </source>
</evidence>
<dbReference type="Pfam" id="PF19701">
    <property type="entry name" value="DUF6199"/>
    <property type="match status" value="1"/>
</dbReference>
<evidence type="ECO:0000313" key="3">
    <source>
        <dbReference type="EMBL" id="MDS0259644.1"/>
    </source>
</evidence>
<proteinExistence type="predicted"/>
<sequence length="395" mass="41304">MEYVYGEEPPLPPPLQTMTVRSSHTTRYAVAFVALLLTVPTVAHAGAATVAPGQAPPSPPTSAAAPEPGAFGSPAETDGFGQNCTTADEPTRLVDDPSDYSYVDGLSGRSTADWTDGEPLRIGAAGDCSLGVGAARTATLTAATVDPNRGRVTGMVDVGRDGALRFVQRTDANATAAVAVENVGRENSDRLAVVVTNETGATTYRERFTAPSGRFVAFDVRWYPDGTVHVTLWDTERARPDRVTAAVEAGDGNASWAVRLDGRAYLDEIGVGTHESAETDGESSTATGRATAPADEAETDDMFPIDPDSVPENDPPDRSEDTANGLAFGPLLAIGGALSYRYAYQITRISEQLDAIGSTTRASEVEPAEWNVAVTKVLGAAGVVFGVGWLLVSIL</sequence>
<reference evidence="3 4" key="1">
    <citation type="submission" date="2022-06" db="EMBL/GenBank/DDBJ databases">
        <title>Haloarcula sp. a new haloarchaeum isolate from saline soil.</title>
        <authorList>
            <person name="Strakova D."/>
            <person name="Galisteo C."/>
            <person name="Sanchez-Porro C."/>
            <person name="Ventosa A."/>
        </authorList>
    </citation>
    <scope>NUCLEOTIDE SEQUENCE [LARGE SCALE GENOMIC DNA]</scope>
    <source>
        <strain evidence="3 4">S1CR25-12</strain>
    </source>
</reference>